<dbReference type="AlphaFoldDB" id="A0A0E9QVG6"/>
<evidence type="ECO:0008006" key="3">
    <source>
        <dbReference type="Google" id="ProtNLM"/>
    </source>
</evidence>
<reference evidence="2" key="2">
    <citation type="journal article" date="2015" name="Fish Shellfish Immunol.">
        <title>Early steps in the European eel (Anguilla anguilla)-Vibrio vulnificus interaction in the gills: Role of the RtxA13 toxin.</title>
        <authorList>
            <person name="Callol A."/>
            <person name="Pajuelo D."/>
            <person name="Ebbesson L."/>
            <person name="Teles M."/>
            <person name="MacKenzie S."/>
            <person name="Amaro C."/>
        </authorList>
    </citation>
    <scope>NUCLEOTIDE SEQUENCE</scope>
</reference>
<feature type="signal peptide" evidence="1">
    <location>
        <begin position="1"/>
        <end position="23"/>
    </location>
</feature>
<proteinExistence type="predicted"/>
<evidence type="ECO:0000313" key="2">
    <source>
        <dbReference type="EMBL" id="JAH20814.1"/>
    </source>
</evidence>
<name>A0A0E9QVG6_ANGAN</name>
<feature type="chain" id="PRO_5002432071" description="Secreted protein" evidence="1">
    <location>
        <begin position="24"/>
        <end position="81"/>
    </location>
</feature>
<reference evidence="2" key="1">
    <citation type="submission" date="2014-11" db="EMBL/GenBank/DDBJ databases">
        <authorList>
            <person name="Amaro Gonzalez C."/>
        </authorList>
    </citation>
    <scope>NUCLEOTIDE SEQUENCE</scope>
</reference>
<organism evidence="2">
    <name type="scientific">Anguilla anguilla</name>
    <name type="common">European freshwater eel</name>
    <name type="synonym">Muraena anguilla</name>
    <dbReference type="NCBI Taxonomy" id="7936"/>
    <lineage>
        <taxon>Eukaryota</taxon>
        <taxon>Metazoa</taxon>
        <taxon>Chordata</taxon>
        <taxon>Craniata</taxon>
        <taxon>Vertebrata</taxon>
        <taxon>Euteleostomi</taxon>
        <taxon>Actinopterygii</taxon>
        <taxon>Neopterygii</taxon>
        <taxon>Teleostei</taxon>
        <taxon>Anguilliformes</taxon>
        <taxon>Anguillidae</taxon>
        <taxon>Anguilla</taxon>
    </lineage>
</organism>
<keyword evidence="1" id="KW-0732">Signal</keyword>
<accession>A0A0E9QVG6</accession>
<dbReference type="EMBL" id="GBXM01087763">
    <property type="protein sequence ID" value="JAH20814.1"/>
    <property type="molecule type" value="Transcribed_RNA"/>
</dbReference>
<sequence>MSVVIITVILYYLFFVSEQIVLASPSQDFFVYKVYKLHAQKCTKKNNSPPTLKALKTNKEGMSLISVSCTTSNHSPNSVGR</sequence>
<evidence type="ECO:0000256" key="1">
    <source>
        <dbReference type="SAM" id="SignalP"/>
    </source>
</evidence>
<protein>
    <recommendedName>
        <fullName evidence="3">Secreted protein</fullName>
    </recommendedName>
</protein>